<dbReference type="RefSeq" id="WP_085560416.1">
    <property type="nucleotide sequence ID" value="NZ_FOAH01000015.1"/>
</dbReference>
<keyword evidence="11" id="KW-1185">Reference proteome</keyword>
<proteinExistence type="inferred from homology"/>
<evidence type="ECO:0000256" key="4">
    <source>
        <dbReference type="ARBA" id="ARBA00022801"/>
    </source>
</evidence>
<dbReference type="Pfam" id="PF00877">
    <property type="entry name" value="NLPC_P60"/>
    <property type="match status" value="1"/>
</dbReference>
<dbReference type="AlphaFoldDB" id="A0A1X7NSW8"/>
<comment type="similarity">
    <text evidence="1">Belongs to the peptidase C40 family.</text>
</comment>
<dbReference type="Gene3D" id="3.90.1720.10">
    <property type="entry name" value="endopeptidase domain like (from Nostoc punctiforme)"/>
    <property type="match status" value="1"/>
</dbReference>
<evidence type="ECO:0000256" key="8">
    <source>
        <dbReference type="SAM" id="SignalP"/>
    </source>
</evidence>
<gene>
    <name evidence="10" type="ORF">SAMN04488700_2407</name>
</gene>
<feature type="domain" description="NlpC/P60" evidence="9">
    <location>
        <begin position="353"/>
        <end position="473"/>
    </location>
</feature>
<keyword evidence="4 10" id="KW-0378">Hydrolase</keyword>
<dbReference type="GO" id="GO:0008234">
    <property type="term" value="F:cysteine-type peptidase activity"/>
    <property type="evidence" value="ECO:0007669"/>
    <property type="project" value="UniProtKB-KW"/>
</dbReference>
<dbReference type="Proteomes" id="UP000193435">
    <property type="component" value="Unassembled WGS sequence"/>
</dbReference>
<sequence length="473" mass="51309">MKKNLLSIVILGTITFSSLILPITADAETYTDKIEDAKQTENLNQNKIDAADQKINGLSAEKNNTQIQLETINKTISINKEKSQKLVGEIEKSQDEMVTLKIDIESLEKKIEKRNEQLDKQARTVQTNGDTQNYIEFVIEAESLVDVIGRVDVINQMVTANKTLVEEQVQDQKLVVKKKVETEQTIVQQNALAAQLENTQSSFEKQLLEKEVVVSQLASEMSLVQEDKDAFLIQKVAAEQAVLDYTTAQADVEKAVRVAFEQQKEEETRVSIEVIMTETVVTAEQNTAAEAQTSSRSSSSNQESNAIESVTQPSVNEVASTPAPTPVQVKKPTPVQVKKPAPTLAPSTGGTSLGSMQSAIDRSLASVTKKKYLWGGDTLEGGFDCSGFTQYVLRSAGVSIPRVASVQYSDSKKVSSPKAGDLVFFSIGGGTVDHVGIVTGGGGFVGSQSSTGVAYTSYTSGYWANRVVGFGRY</sequence>
<dbReference type="Gene3D" id="6.10.250.3150">
    <property type="match status" value="1"/>
</dbReference>
<feature type="coiled-coil region" evidence="6">
    <location>
        <begin position="48"/>
        <end position="128"/>
    </location>
</feature>
<protein>
    <submittedName>
        <fullName evidence="10">N-terminal domain of peptidoglycan hydrolase CwlO-containing protein</fullName>
    </submittedName>
</protein>
<evidence type="ECO:0000256" key="2">
    <source>
        <dbReference type="ARBA" id="ARBA00022670"/>
    </source>
</evidence>
<feature type="compositionally biased region" description="Polar residues" evidence="7">
    <location>
        <begin position="307"/>
        <end position="319"/>
    </location>
</feature>
<evidence type="ECO:0000256" key="5">
    <source>
        <dbReference type="ARBA" id="ARBA00022807"/>
    </source>
</evidence>
<dbReference type="Pfam" id="PF24568">
    <property type="entry name" value="CC_PcsB"/>
    <property type="match status" value="1"/>
</dbReference>
<name>A0A1X7NSW8_9LACT</name>
<evidence type="ECO:0000313" key="11">
    <source>
        <dbReference type="Proteomes" id="UP000193435"/>
    </source>
</evidence>
<keyword evidence="2" id="KW-0645">Protease</keyword>
<feature type="compositionally biased region" description="Polar residues" evidence="7">
    <location>
        <begin position="345"/>
        <end position="356"/>
    </location>
</feature>
<organism evidence="10 11">
    <name type="scientific">Carnobacterium iners</name>
    <dbReference type="NCBI Taxonomy" id="1073423"/>
    <lineage>
        <taxon>Bacteria</taxon>
        <taxon>Bacillati</taxon>
        <taxon>Bacillota</taxon>
        <taxon>Bacilli</taxon>
        <taxon>Lactobacillales</taxon>
        <taxon>Carnobacteriaceae</taxon>
        <taxon>Carnobacterium</taxon>
    </lineage>
</organism>
<dbReference type="InterPro" id="IPR038765">
    <property type="entry name" value="Papain-like_cys_pep_sf"/>
</dbReference>
<dbReference type="PANTHER" id="PTHR47053:SF1">
    <property type="entry name" value="MUREIN DD-ENDOPEPTIDASE MEPH-RELATED"/>
    <property type="match status" value="1"/>
</dbReference>
<dbReference type="PANTHER" id="PTHR47053">
    <property type="entry name" value="MUREIN DD-ENDOPEPTIDASE MEPH-RELATED"/>
    <property type="match status" value="1"/>
</dbReference>
<evidence type="ECO:0000256" key="7">
    <source>
        <dbReference type="SAM" id="MobiDB-lite"/>
    </source>
</evidence>
<keyword evidence="3 8" id="KW-0732">Signal</keyword>
<evidence type="ECO:0000256" key="3">
    <source>
        <dbReference type="ARBA" id="ARBA00022729"/>
    </source>
</evidence>
<feature type="compositionally biased region" description="Low complexity" evidence="7">
    <location>
        <begin position="326"/>
        <end position="342"/>
    </location>
</feature>
<dbReference type="EMBL" id="FXBJ01000002">
    <property type="protein sequence ID" value="SMH40677.1"/>
    <property type="molecule type" value="Genomic_DNA"/>
</dbReference>
<evidence type="ECO:0000313" key="10">
    <source>
        <dbReference type="EMBL" id="SMH40677.1"/>
    </source>
</evidence>
<feature type="signal peptide" evidence="8">
    <location>
        <begin position="1"/>
        <end position="27"/>
    </location>
</feature>
<evidence type="ECO:0000259" key="9">
    <source>
        <dbReference type="PROSITE" id="PS51935"/>
    </source>
</evidence>
<dbReference type="GO" id="GO:0006508">
    <property type="term" value="P:proteolysis"/>
    <property type="evidence" value="ECO:0007669"/>
    <property type="project" value="UniProtKB-KW"/>
</dbReference>
<dbReference type="STRING" id="1073423.SAMN04488700_2407"/>
<feature type="compositionally biased region" description="Low complexity" evidence="7">
    <location>
        <begin position="285"/>
        <end position="306"/>
    </location>
</feature>
<keyword evidence="6" id="KW-0175">Coiled coil</keyword>
<reference evidence="10 11" key="1">
    <citation type="submission" date="2017-04" db="EMBL/GenBank/DDBJ databases">
        <authorList>
            <person name="Afonso C.L."/>
            <person name="Miller P.J."/>
            <person name="Scott M.A."/>
            <person name="Spackman E."/>
            <person name="Goraichik I."/>
            <person name="Dimitrov K.M."/>
            <person name="Suarez D.L."/>
            <person name="Swayne D.E."/>
        </authorList>
    </citation>
    <scope>NUCLEOTIDE SEQUENCE [LARGE SCALE GENOMIC DNA]</scope>
    <source>
        <strain evidence="10 11">LMG26642</strain>
    </source>
</reference>
<evidence type="ECO:0000256" key="6">
    <source>
        <dbReference type="SAM" id="Coils"/>
    </source>
</evidence>
<evidence type="ECO:0000256" key="1">
    <source>
        <dbReference type="ARBA" id="ARBA00007074"/>
    </source>
</evidence>
<dbReference type="InterPro" id="IPR051202">
    <property type="entry name" value="Peptidase_C40"/>
</dbReference>
<dbReference type="SUPFAM" id="SSF54001">
    <property type="entry name" value="Cysteine proteinases"/>
    <property type="match status" value="1"/>
</dbReference>
<accession>A0A1X7NSW8</accession>
<feature type="chain" id="PRO_5010867728" evidence="8">
    <location>
        <begin position="28"/>
        <end position="473"/>
    </location>
</feature>
<dbReference type="InterPro" id="IPR057309">
    <property type="entry name" value="PcsB_CC"/>
</dbReference>
<dbReference type="PROSITE" id="PS51935">
    <property type="entry name" value="NLPC_P60"/>
    <property type="match status" value="1"/>
</dbReference>
<dbReference type="OrthoDB" id="1654978at2"/>
<dbReference type="InterPro" id="IPR000064">
    <property type="entry name" value="NLP_P60_dom"/>
</dbReference>
<keyword evidence="5" id="KW-0788">Thiol protease</keyword>
<feature type="region of interest" description="Disordered" evidence="7">
    <location>
        <begin position="285"/>
        <end position="356"/>
    </location>
</feature>